<comment type="caution">
    <text evidence="1">The sequence shown here is derived from an EMBL/GenBank/DDBJ whole genome shotgun (WGS) entry which is preliminary data.</text>
</comment>
<keyword evidence="2" id="KW-1185">Reference proteome</keyword>
<evidence type="ECO:0000313" key="2">
    <source>
        <dbReference type="Proteomes" id="UP000807469"/>
    </source>
</evidence>
<accession>A0A9P6CZ49</accession>
<gene>
    <name evidence="1" type="ORF">BDN70DRAFT_881320</name>
</gene>
<name>A0A9P6CZ49_9AGAR</name>
<protein>
    <submittedName>
        <fullName evidence="1">Uncharacterized protein</fullName>
    </submittedName>
</protein>
<reference evidence="1" key="1">
    <citation type="submission" date="2020-11" db="EMBL/GenBank/DDBJ databases">
        <authorList>
            <consortium name="DOE Joint Genome Institute"/>
            <person name="Ahrendt S."/>
            <person name="Riley R."/>
            <person name="Andreopoulos W."/>
            <person name="Labutti K."/>
            <person name="Pangilinan J."/>
            <person name="Ruiz-Duenas F.J."/>
            <person name="Barrasa J.M."/>
            <person name="Sanchez-Garcia M."/>
            <person name="Camarero S."/>
            <person name="Miyauchi S."/>
            <person name="Serrano A."/>
            <person name="Linde D."/>
            <person name="Babiker R."/>
            <person name="Drula E."/>
            <person name="Ayuso-Fernandez I."/>
            <person name="Pacheco R."/>
            <person name="Padilla G."/>
            <person name="Ferreira P."/>
            <person name="Barriuso J."/>
            <person name="Kellner H."/>
            <person name="Castanera R."/>
            <person name="Alfaro M."/>
            <person name="Ramirez L."/>
            <person name="Pisabarro A.G."/>
            <person name="Kuo A."/>
            <person name="Tritt A."/>
            <person name="Lipzen A."/>
            <person name="He G."/>
            <person name="Yan M."/>
            <person name="Ng V."/>
            <person name="Cullen D."/>
            <person name="Martin F."/>
            <person name="Rosso M.-N."/>
            <person name="Henrissat B."/>
            <person name="Hibbett D."/>
            <person name="Martinez A.T."/>
            <person name="Grigoriev I.V."/>
        </authorList>
    </citation>
    <scope>NUCLEOTIDE SEQUENCE</scope>
    <source>
        <strain evidence="1">CIRM-BRFM 674</strain>
    </source>
</reference>
<evidence type="ECO:0000313" key="1">
    <source>
        <dbReference type="EMBL" id="KAF9477293.1"/>
    </source>
</evidence>
<organism evidence="1 2">
    <name type="scientific">Pholiota conissans</name>
    <dbReference type="NCBI Taxonomy" id="109636"/>
    <lineage>
        <taxon>Eukaryota</taxon>
        <taxon>Fungi</taxon>
        <taxon>Dikarya</taxon>
        <taxon>Basidiomycota</taxon>
        <taxon>Agaricomycotina</taxon>
        <taxon>Agaricomycetes</taxon>
        <taxon>Agaricomycetidae</taxon>
        <taxon>Agaricales</taxon>
        <taxon>Agaricineae</taxon>
        <taxon>Strophariaceae</taxon>
        <taxon>Pholiota</taxon>
    </lineage>
</organism>
<sequence length="168" mass="19080">MVQNLQTDRLRTLQRPSLHTRMFRREDMRGHLRWKCDPAPFLPLTLARTPGSFHPQAQEPSHAAPLLRRRFVASPRRRHRPHGLALSFASSKPSRPLFPHLRIDVPVCHHTTLLLPWSYAAAPPRIPPPYVQPCLSVSSALIMLQTRSHTNVHSPSSSITVPALNLLM</sequence>
<dbReference type="Proteomes" id="UP000807469">
    <property type="component" value="Unassembled WGS sequence"/>
</dbReference>
<proteinExistence type="predicted"/>
<dbReference type="EMBL" id="MU155265">
    <property type="protein sequence ID" value="KAF9477293.1"/>
    <property type="molecule type" value="Genomic_DNA"/>
</dbReference>
<dbReference type="AlphaFoldDB" id="A0A9P6CZ49"/>